<evidence type="ECO:0000313" key="7">
    <source>
        <dbReference type="EMBL" id="PDQ35737.1"/>
    </source>
</evidence>
<evidence type="ECO:0000256" key="2">
    <source>
        <dbReference type="ARBA" id="ARBA00022475"/>
    </source>
</evidence>
<dbReference type="PANTHER" id="PTHR43370:SF1">
    <property type="entry name" value="GUANOSINE ABC TRANSPORTER PERMEASE PROTEIN NUPQ"/>
    <property type="match status" value="1"/>
</dbReference>
<evidence type="ECO:0000256" key="5">
    <source>
        <dbReference type="ARBA" id="ARBA00023136"/>
    </source>
</evidence>
<feature type="transmembrane region" description="Helical" evidence="6">
    <location>
        <begin position="127"/>
        <end position="149"/>
    </location>
</feature>
<reference evidence="8" key="1">
    <citation type="submission" date="2017-03" db="EMBL/GenBank/DDBJ databases">
        <authorList>
            <person name="Lund M.B."/>
        </authorList>
    </citation>
    <scope>NUCLEOTIDE SEQUENCE [LARGE SCALE GENOMIC DNA]</scope>
</reference>
<dbReference type="GO" id="GO:0022857">
    <property type="term" value="F:transmembrane transporter activity"/>
    <property type="evidence" value="ECO:0007669"/>
    <property type="project" value="InterPro"/>
</dbReference>
<dbReference type="InterPro" id="IPR001851">
    <property type="entry name" value="ABC_transp_permease"/>
</dbReference>
<protein>
    <submittedName>
        <fullName evidence="7">ABC transporter permease</fullName>
    </submittedName>
</protein>
<dbReference type="Proteomes" id="UP000219994">
    <property type="component" value="Unassembled WGS sequence"/>
</dbReference>
<dbReference type="AlphaFoldDB" id="A0A2A6FST4"/>
<evidence type="ECO:0000313" key="8">
    <source>
        <dbReference type="Proteomes" id="UP000219994"/>
    </source>
</evidence>
<proteinExistence type="predicted"/>
<feature type="transmembrane region" description="Helical" evidence="6">
    <location>
        <begin position="396"/>
        <end position="414"/>
    </location>
</feature>
<gene>
    <name evidence="7" type="ORF">B5766_04590</name>
</gene>
<dbReference type="GO" id="GO:0005886">
    <property type="term" value="C:plasma membrane"/>
    <property type="evidence" value="ECO:0007669"/>
    <property type="project" value="UniProtKB-SubCell"/>
</dbReference>
<comment type="subcellular location">
    <subcellularLocation>
        <location evidence="1">Cell membrane</location>
        <topology evidence="1">Multi-pass membrane protein</topology>
    </subcellularLocation>
</comment>
<dbReference type="Pfam" id="PF02653">
    <property type="entry name" value="BPD_transp_2"/>
    <property type="match status" value="1"/>
</dbReference>
<keyword evidence="4 6" id="KW-1133">Transmembrane helix</keyword>
<feature type="transmembrane region" description="Helical" evidence="6">
    <location>
        <begin position="156"/>
        <end position="178"/>
    </location>
</feature>
<evidence type="ECO:0000256" key="3">
    <source>
        <dbReference type="ARBA" id="ARBA00022692"/>
    </source>
</evidence>
<evidence type="ECO:0000256" key="1">
    <source>
        <dbReference type="ARBA" id="ARBA00004651"/>
    </source>
</evidence>
<feature type="transmembrane region" description="Helical" evidence="6">
    <location>
        <begin position="346"/>
        <end position="363"/>
    </location>
</feature>
<feature type="transmembrane region" description="Helical" evidence="6">
    <location>
        <begin position="102"/>
        <end position="121"/>
    </location>
</feature>
<dbReference type="PANTHER" id="PTHR43370">
    <property type="entry name" value="SUGAR ABC TRANSPORTER INTEGRAL MEMBRANE PROTEIN-RELATED"/>
    <property type="match status" value="1"/>
</dbReference>
<feature type="transmembrane region" description="Helical" evidence="6">
    <location>
        <begin position="265"/>
        <end position="287"/>
    </location>
</feature>
<feature type="transmembrane region" description="Helical" evidence="6">
    <location>
        <begin position="67"/>
        <end position="90"/>
    </location>
</feature>
<sequence length="429" mass="44787">MSVVTSRASDPVVTIGGETANPVSRKVPIVFTAVTVIAVLAAISARSGDTAFRFTRSSADPTQLPEMHLPVCPTLWVIAVLLAVGTLFAWRRLLVRRKVPMWLVAVYGTLAVIGFLVWAGVGHAIPLVGLLGGALSLAVPLVYGALAGVIGERVGVVNIAIEAQLLSGAFTAAIVSSVTKQPLLALPAAMVTGMLVGMVLAAFSLKYLVDQVIVGVVLNVLVIGLTSFLYSQVLVPHADQLNTPVRLDALPIPLLSDIPVIGPVFFRQTIVVYLMYVAVAVVAAGLFRTRWGLRLRAVGEHPKAADTVGIKVISTRLWNVALAGAIAGLGGTFFTIGSGIAFNKQMTAGMGYIALAAVIFGKWHPIKATLAALLFGFASNLQNTLSVIGSPVPSEFMLMLPYVVTILAVAGLVGKSRAPAASGKPYVKG</sequence>
<keyword evidence="3 6" id="KW-0812">Transmembrane</keyword>
<feature type="transmembrane region" description="Helical" evidence="6">
    <location>
        <begin position="212"/>
        <end position="230"/>
    </location>
</feature>
<feature type="transmembrane region" description="Helical" evidence="6">
    <location>
        <begin position="317"/>
        <end position="340"/>
    </location>
</feature>
<accession>A0A2A6FST4</accession>
<name>A0A2A6FST4_9MICO</name>
<evidence type="ECO:0000256" key="4">
    <source>
        <dbReference type="ARBA" id="ARBA00022989"/>
    </source>
</evidence>
<feature type="transmembrane region" description="Helical" evidence="6">
    <location>
        <begin position="27"/>
        <end position="47"/>
    </location>
</feature>
<comment type="caution">
    <text evidence="7">The sequence shown here is derived from an EMBL/GenBank/DDBJ whole genome shotgun (WGS) entry which is preliminary data.</text>
</comment>
<evidence type="ECO:0000256" key="6">
    <source>
        <dbReference type="SAM" id="Phobius"/>
    </source>
</evidence>
<feature type="transmembrane region" description="Helical" evidence="6">
    <location>
        <begin position="370"/>
        <end position="390"/>
    </location>
</feature>
<keyword evidence="2" id="KW-1003">Cell membrane</keyword>
<dbReference type="CDD" id="cd06580">
    <property type="entry name" value="TM_PBP1_transp_TpRbsC_like"/>
    <property type="match status" value="1"/>
</dbReference>
<keyword evidence="5 6" id="KW-0472">Membrane</keyword>
<feature type="transmembrane region" description="Helical" evidence="6">
    <location>
        <begin position="184"/>
        <end position="205"/>
    </location>
</feature>
<organism evidence="7 8">
    <name type="scientific">Candidatus Lumbricidiphila eiseniae</name>
    <dbReference type="NCBI Taxonomy" id="1969409"/>
    <lineage>
        <taxon>Bacteria</taxon>
        <taxon>Bacillati</taxon>
        <taxon>Actinomycetota</taxon>
        <taxon>Actinomycetes</taxon>
        <taxon>Micrococcales</taxon>
        <taxon>Microbacteriaceae</taxon>
        <taxon>Candidatus Lumbricidiphila</taxon>
    </lineage>
</organism>
<dbReference type="EMBL" id="NAEP01000028">
    <property type="protein sequence ID" value="PDQ35737.1"/>
    <property type="molecule type" value="Genomic_DNA"/>
</dbReference>